<keyword evidence="6" id="KW-0358">Heparin-binding</keyword>
<evidence type="ECO:0000256" key="12">
    <source>
        <dbReference type="ARBA" id="ARBA00023273"/>
    </source>
</evidence>
<proteinExistence type="predicted"/>
<dbReference type="EMBL" id="JANPWB010000009">
    <property type="protein sequence ID" value="KAJ1150924.1"/>
    <property type="molecule type" value="Genomic_DNA"/>
</dbReference>
<keyword evidence="18" id="KW-1133">Transmembrane helix</keyword>
<dbReference type="InterPro" id="IPR000742">
    <property type="entry name" value="EGF"/>
</dbReference>
<dbReference type="InterPro" id="IPR000082">
    <property type="entry name" value="SEA_dom"/>
</dbReference>
<feature type="transmembrane region" description="Helical" evidence="18">
    <location>
        <begin position="1123"/>
        <end position="1145"/>
    </location>
</feature>
<evidence type="ECO:0000256" key="1">
    <source>
        <dbReference type="ARBA" id="ARBA00004437"/>
    </source>
</evidence>
<evidence type="ECO:0000256" key="9">
    <source>
        <dbReference type="ARBA" id="ARBA00022981"/>
    </source>
</evidence>
<dbReference type="Gene3D" id="3.30.70.960">
    <property type="entry name" value="SEA domain"/>
    <property type="match status" value="2"/>
</dbReference>
<dbReference type="GO" id="GO:0008201">
    <property type="term" value="F:heparin binding"/>
    <property type="evidence" value="ECO:0007669"/>
    <property type="project" value="UniProtKB-KW"/>
</dbReference>
<dbReference type="GO" id="GO:0001917">
    <property type="term" value="C:photoreceptor inner segment"/>
    <property type="evidence" value="ECO:0007669"/>
    <property type="project" value="UniProtKB-SubCell"/>
</dbReference>
<feature type="domain" description="SEA" evidence="19">
    <location>
        <begin position="918"/>
        <end position="1031"/>
    </location>
</feature>
<dbReference type="GO" id="GO:0005540">
    <property type="term" value="F:hyaluronic acid binding"/>
    <property type="evidence" value="ECO:0007669"/>
    <property type="project" value="UniProtKB-KW"/>
</dbReference>
<dbReference type="SUPFAM" id="SSF82671">
    <property type="entry name" value="SEA domain"/>
    <property type="match status" value="2"/>
</dbReference>
<evidence type="ECO:0000256" key="13">
    <source>
        <dbReference type="ARBA" id="ARBA00023290"/>
    </source>
</evidence>
<evidence type="ECO:0000256" key="4">
    <source>
        <dbReference type="ARBA" id="ARBA00022525"/>
    </source>
</evidence>
<feature type="region of interest" description="Disordered" evidence="17">
    <location>
        <begin position="388"/>
        <end position="428"/>
    </location>
</feature>
<dbReference type="AlphaFoldDB" id="A0AAV7RF19"/>
<dbReference type="PANTHER" id="PTHR12199">
    <property type="entry name" value="INTERPHOTORECEPTOR MATRIX PROTEOGLYCAN"/>
    <property type="match status" value="1"/>
</dbReference>
<dbReference type="InterPro" id="IPR036364">
    <property type="entry name" value="SEA_dom_sf"/>
</dbReference>
<evidence type="ECO:0000256" key="18">
    <source>
        <dbReference type="SAM" id="Phobius"/>
    </source>
</evidence>
<dbReference type="Pfam" id="PF01390">
    <property type="entry name" value="SEA"/>
    <property type="match status" value="2"/>
</dbReference>
<dbReference type="InterPro" id="IPR039861">
    <property type="entry name" value="IMPG"/>
</dbReference>
<feature type="compositionally biased region" description="Polar residues" evidence="17">
    <location>
        <begin position="650"/>
        <end position="666"/>
    </location>
</feature>
<dbReference type="PANTHER" id="PTHR12199:SF3">
    <property type="entry name" value="INTERPHOTORECEPTOR MATRIX PROTEOGLYCAN 1"/>
    <property type="match status" value="1"/>
</dbReference>
<gene>
    <name evidence="20" type="ORF">NDU88_003711</name>
</gene>
<evidence type="ECO:0000256" key="7">
    <source>
        <dbReference type="ARBA" id="ARBA00022729"/>
    </source>
</evidence>
<dbReference type="PROSITE" id="PS01186">
    <property type="entry name" value="EGF_2"/>
    <property type="match status" value="1"/>
</dbReference>
<evidence type="ECO:0000256" key="2">
    <source>
        <dbReference type="ARBA" id="ARBA00004504"/>
    </source>
</evidence>
<evidence type="ECO:0000256" key="6">
    <source>
        <dbReference type="ARBA" id="ARBA00022674"/>
    </source>
</evidence>
<feature type="region of interest" description="Disordered" evidence="17">
    <location>
        <begin position="690"/>
        <end position="712"/>
    </location>
</feature>
<comment type="subcellular location">
    <subcellularLocation>
        <location evidence="2">Cell projection</location>
        <location evidence="2">Cilium</location>
        <location evidence="2">Photoreceptor outer segment</location>
    </subcellularLocation>
    <subcellularLocation>
        <location evidence="1">Photoreceptor inner segment</location>
    </subcellularLocation>
    <subcellularLocation>
        <location evidence="3">Secreted</location>
        <location evidence="3">Extracellular space</location>
        <location evidence="3">Extracellular matrix</location>
        <location evidence="3">Interphotoreceptor matrix</location>
    </subcellularLocation>
</comment>
<keyword evidence="11" id="KW-0325">Glycoprotein</keyword>
<dbReference type="PROSITE" id="PS50024">
    <property type="entry name" value="SEA"/>
    <property type="match status" value="2"/>
</dbReference>
<evidence type="ECO:0000256" key="8">
    <source>
        <dbReference type="ARBA" id="ARBA00022737"/>
    </source>
</evidence>
<keyword evidence="18" id="KW-0812">Transmembrane</keyword>
<evidence type="ECO:0000256" key="16">
    <source>
        <dbReference type="ARBA" id="ARBA00045407"/>
    </source>
</evidence>
<feature type="domain" description="SEA" evidence="19">
    <location>
        <begin position="209"/>
        <end position="333"/>
    </location>
</feature>
<reference evidence="20" key="1">
    <citation type="journal article" date="2022" name="bioRxiv">
        <title>Sequencing and chromosome-scale assembly of the giantPleurodeles waltlgenome.</title>
        <authorList>
            <person name="Brown T."/>
            <person name="Elewa A."/>
            <person name="Iarovenko S."/>
            <person name="Subramanian E."/>
            <person name="Araus A.J."/>
            <person name="Petzold A."/>
            <person name="Susuki M."/>
            <person name="Suzuki K.-i.T."/>
            <person name="Hayashi T."/>
            <person name="Toyoda A."/>
            <person name="Oliveira C."/>
            <person name="Osipova E."/>
            <person name="Leigh N.D."/>
            <person name="Simon A."/>
            <person name="Yun M.H."/>
        </authorList>
    </citation>
    <scope>NUCLEOTIDE SEQUENCE</scope>
    <source>
        <strain evidence="20">20211129_DDA</strain>
        <tissue evidence="20">Liver</tissue>
    </source>
</reference>
<feature type="compositionally biased region" description="Basic and acidic residues" evidence="17">
    <location>
        <begin position="398"/>
        <end position="412"/>
    </location>
</feature>
<evidence type="ECO:0000259" key="19">
    <source>
        <dbReference type="PROSITE" id="PS50024"/>
    </source>
</evidence>
<evidence type="ECO:0000256" key="15">
    <source>
        <dbReference type="ARBA" id="ARBA00042018"/>
    </source>
</evidence>
<dbReference type="SMART" id="SM00200">
    <property type="entry name" value="SEA"/>
    <property type="match status" value="2"/>
</dbReference>
<keyword evidence="7" id="KW-0732">Signal</keyword>
<keyword evidence="4" id="KW-0964">Secreted</keyword>
<evidence type="ECO:0000256" key="5">
    <source>
        <dbReference type="ARBA" id="ARBA00022530"/>
    </source>
</evidence>
<feature type="compositionally biased region" description="Polar residues" evidence="17">
    <location>
        <begin position="413"/>
        <end position="428"/>
    </location>
</feature>
<dbReference type="GO" id="GO:0007601">
    <property type="term" value="P:visual perception"/>
    <property type="evidence" value="ECO:0007669"/>
    <property type="project" value="InterPro"/>
</dbReference>
<evidence type="ECO:0000256" key="11">
    <source>
        <dbReference type="ARBA" id="ARBA00023180"/>
    </source>
</evidence>
<keyword evidence="9" id="KW-0730">Sialic acid</keyword>
<dbReference type="GO" id="GO:0001750">
    <property type="term" value="C:photoreceptor outer segment"/>
    <property type="evidence" value="ECO:0007669"/>
    <property type="project" value="UniProtKB-SubCell"/>
</dbReference>
<keyword evidence="5" id="KW-0272">Extracellular matrix</keyword>
<evidence type="ECO:0000256" key="17">
    <source>
        <dbReference type="SAM" id="MobiDB-lite"/>
    </source>
</evidence>
<dbReference type="GO" id="GO:0033165">
    <property type="term" value="C:interphotoreceptor matrix"/>
    <property type="evidence" value="ECO:0007669"/>
    <property type="project" value="UniProtKB-SubCell"/>
</dbReference>
<keyword evidence="12" id="KW-0966">Cell projection</keyword>
<keyword evidence="8" id="KW-0677">Repeat</keyword>
<feature type="compositionally biased region" description="Polar residues" evidence="17">
    <location>
        <begin position="167"/>
        <end position="176"/>
    </location>
</feature>
<feature type="region of interest" description="Disordered" evidence="17">
    <location>
        <begin position="142"/>
        <end position="176"/>
    </location>
</feature>
<keyword evidence="10" id="KW-0675">Receptor</keyword>
<evidence type="ECO:0000256" key="10">
    <source>
        <dbReference type="ARBA" id="ARBA00023170"/>
    </source>
</evidence>
<evidence type="ECO:0000256" key="14">
    <source>
        <dbReference type="ARBA" id="ARBA00040753"/>
    </source>
</evidence>
<feature type="region of interest" description="Disordered" evidence="17">
    <location>
        <begin position="633"/>
        <end position="672"/>
    </location>
</feature>
<comment type="function">
    <text evidence="16">Chondroitin sulfate-, heparin- and hyaluronan-binding protein. May serve to form a basic macromolecular scaffold comprising the insoluble interphotoreceptor matrix.</text>
</comment>
<accession>A0AAV7RF19</accession>
<evidence type="ECO:0000313" key="20">
    <source>
        <dbReference type="EMBL" id="KAJ1150924.1"/>
    </source>
</evidence>
<comment type="caution">
    <text evidence="20">The sequence shown here is derived from an EMBL/GenBank/DDBJ whole genome shotgun (WGS) entry which is preliminary data.</text>
</comment>
<name>A0AAV7RF19_PLEWA</name>
<keyword evidence="18" id="KW-0472">Membrane</keyword>
<sequence length="1222" mass="135223">QQNTTNFAESEPQSDAASVLRQRESFLTMSKSSTIKRLYDLSKRRAKRSSVFPTGVKVCPQESEKQILASHLAYYRLRVCQEAVWEAYRIFLDRIPYTPEYQYWVDACQKDTFCLFDIGKNFSNSEEHLTIIQRRVKERSFEESKEMLTTEKTVSDTGNPEEYDTVSLDTPPTTIASTPNEPLLNEIVNDTKSLLKELEVTNTVPEQPTEQMVEFTVTLTKQKFTPELNDPSSVPYQELAADFQLKMQKVFEKLPGVKEIRVIRFRQKKEEDGSSSIVVSYAVMFQRGRSETKKDSEEIPVIASNKVENGKGLEEAGAKSTTALKYTVTELQEMVATALQDDRSLPVDLRTLRFVQDMNKPSIEKDNDILPLMTINEASPELDDALNAERPLENPSPDTKEQTDDLTSEHTTSELMLEQNSNYPGVSRNDISSNAIEGFSEETNTESLDRTDDFATSLTTESLSKFSTLQYLAVMEPEAVSLYMSSSFPDHETINDEEHNIIPGNQLSTISSIIQNSSSSPSNLKGPVSDSNELPMASVMERLEYALGGGGVENLVNSTTALPNTDKKVHDPWPNLSEDNNLPVRPFDAITNVHDSGPEFQTTKAFTSVSDNAGVSIPDYPYPAVDQMTEAEHDNRENSIDASTHPLPDENSSTTFNADGTENWPHTFTPEEEPKDEMADVAMLEGATEFPPKLGGQVTDSEESSGDSLHFETSTDAVPLPSFSHPSFPSVHPYTIFSADEILTIASSFVPTETFALSSDLRDGSSSMDSSDVERATDSMLTPQSAAGVEALVSPMITPEMITKLEDSKEEELATSSASSFSHSVIDQSFFHSFPSPTPTTSSSPTLGGTILPNFAVGVQDIAVELDKIESGSAAPTDELDQESAYILVSETQSVETTATPSLMYLTTSSLTTTAKGKELVVFFSLRVTNMAFSDDLFNRSSLEYKALEQQLTQLLLPYLRSNLTGFKQLEILNFRKGSVIVNSKMKFAKSVPYNITEAVHCVLEDFCDAAAQRLNLEIDSYSLDVEPADQADPCKFMACDAFSECIMNSWTKEADCLCKPGYVSMDGLPCQSLCELEPNLCVNEGKCEIVSGKGAVCRCPVSRNWLYRGERCAKFAPDTINLIIYMVFALGSLLLVFLLLQAAVKLHQQCKNSHSVEITEIRYLQYAARDNPVFEDEDSMLCSMSRNAGSRVCAPSPTYSIYSSDSAQLCAQRSPEETNSS</sequence>
<feature type="non-terminal residue" evidence="20">
    <location>
        <position position="1222"/>
    </location>
</feature>
<organism evidence="20 21">
    <name type="scientific">Pleurodeles waltl</name>
    <name type="common">Iberian ribbed newt</name>
    <dbReference type="NCBI Taxonomy" id="8319"/>
    <lineage>
        <taxon>Eukaryota</taxon>
        <taxon>Metazoa</taxon>
        <taxon>Chordata</taxon>
        <taxon>Craniata</taxon>
        <taxon>Vertebrata</taxon>
        <taxon>Euteleostomi</taxon>
        <taxon>Amphibia</taxon>
        <taxon>Batrachia</taxon>
        <taxon>Caudata</taxon>
        <taxon>Salamandroidea</taxon>
        <taxon>Salamandridae</taxon>
        <taxon>Pleurodelinae</taxon>
        <taxon>Pleurodeles</taxon>
    </lineage>
</organism>
<protein>
    <recommendedName>
        <fullName evidence="14">Interphotoreceptor matrix proteoglycan 1</fullName>
    </recommendedName>
    <alternativeName>
        <fullName evidence="15">Sialoprotein associated with cones and rods</fullName>
    </alternativeName>
</protein>
<keyword evidence="21" id="KW-1185">Reference proteome</keyword>
<evidence type="ECO:0000256" key="3">
    <source>
        <dbReference type="ARBA" id="ARBA00004593"/>
    </source>
</evidence>
<keyword evidence="13" id="KW-0373">Hyaluronic acid</keyword>
<feature type="non-terminal residue" evidence="20">
    <location>
        <position position="1"/>
    </location>
</feature>
<evidence type="ECO:0000313" key="21">
    <source>
        <dbReference type="Proteomes" id="UP001066276"/>
    </source>
</evidence>
<dbReference type="Proteomes" id="UP001066276">
    <property type="component" value="Chromosome 5"/>
</dbReference>